<comment type="caution">
    <text evidence="3">The sequence shown here is derived from an EMBL/GenBank/DDBJ whole genome shotgun (WGS) entry which is preliminary data.</text>
</comment>
<dbReference type="SMART" id="SM00151">
    <property type="entry name" value="SWIB"/>
    <property type="match status" value="1"/>
</dbReference>
<dbReference type="PANTHER" id="PTHR13844">
    <property type="entry name" value="SWI/SNF-RELATED MATRIX-ASSOCIATED ACTIN-DEPENDENT REGULATOR OF CHROMATIN SUBFAMILY D"/>
    <property type="match status" value="1"/>
</dbReference>
<dbReference type="STRING" id="5288.A0A5C5FQ77"/>
<dbReference type="CDD" id="cd10567">
    <property type="entry name" value="SWIB-MDM2_like"/>
    <property type="match status" value="1"/>
</dbReference>
<dbReference type="EMBL" id="SOZI01000141">
    <property type="protein sequence ID" value="TNY18396.1"/>
    <property type="molecule type" value="Genomic_DNA"/>
</dbReference>
<proteinExistence type="predicted"/>
<reference evidence="3 4" key="1">
    <citation type="submission" date="2019-03" db="EMBL/GenBank/DDBJ databases">
        <title>Rhodosporidium diobovatum UCD-FST 08-225 genome sequencing, assembly, and annotation.</title>
        <authorList>
            <person name="Fakankun I.U."/>
            <person name="Fristensky B."/>
            <person name="Levin D.B."/>
        </authorList>
    </citation>
    <scope>NUCLEOTIDE SEQUENCE [LARGE SCALE GENOMIC DNA]</scope>
    <source>
        <strain evidence="3 4">UCD-FST 08-225</strain>
    </source>
</reference>
<accession>A0A5C5FQ77</accession>
<gene>
    <name evidence="3" type="ORF">DMC30DRAFT_448880</name>
</gene>
<dbReference type="InterPro" id="IPR003121">
    <property type="entry name" value="SWIB_MDM2_domain"/>
</dbReference>
<evidence type="ECO:0000259" key="2">
    <source>
        <dbReference type="PROSITE" id="PS51925"/>
    </source>
</evidence>
<evidence type="ECO:0000313" key="4">
    <source>
        <dbReference type="Proteomes" id="UP000311382"/>
    </source>
</evidence>
<feature type="compositionally biased region" description="Polar residues" evidence="1">
    <location>
        <begin position="181"/>
        <end position="190"/>
    </location>
</feature>
<dbReference type="Gene3D" id="1.10.245.10">
    <property type="entry name" value="SWIB/MDM2 domain"/>
    <property type="match status" value="1"/>
</dbReference>
<dbReference type="InterPro" id="IPR036885">
    <property type="entry name" value="SWIB_MDM2_dom_sf"/>
</dbReference>
<feature type="compositionally biased region" description="Basic residues" evidence="1">
    <location>
        <begin position="194"/>
        <end position="208"/>
    </location>
</feature>
<dbReference type="Proteomes" id="UP000311382">
    <property type="component" value="Unassembled WGS sequence"/>
</dbReference>
<dbReference type="AlphaFoldDB" id="A0A5C5FQ77"/>
<protein>
    <recommendedName>
        <fullName evidence="2">DM2 domain-containing protein</fullName>
    </recommendedName>
</protein>
<name>A0A5C5FQ77_9BASI</name>
<keyword evidence="4" id="KW-1185">Reference proteome</keyword>
<dbReference type="SUPFAM" id="SSF47592">
    <property type="entry name" value="SWIB/MDM2 domain"/>
    <property type="match status" value="1"/>
</dbReference>
<dbReference type="OrthoDB" id="10251073at2759"/>
<dbReference type="Pfam" id="PF08766">
    <property type="entry name" value="DEK_C"/>
    <property type="match status" value="1"/>
</dbReference>
<evidence type="ECO:0000313" key="3">
    <source>
        <dbReference type="EMBL" id="TNY18396.1"/>
    </source>
</evidence>
<feature type="region of interest" description="Disordered" evidence="1">
    <location>
        <begin position="317"/>
        <end position="379"/>
    </location>
</feature>
<feature type="domain" description="DM2" evidence="2">
    <location>
        <begin position="236"/>
        <end position="313"/>
    </location>
</feature>
<dbReference type="InterPro" id="IPR019835">
    <property type="entry name" value="SWIB_domain"/>
</dbReference>
<dbReference type="PROSITE" id="PS51925">
    <property type="entry name" value="SWIB_MDM2"/>
    <property type="match status" value="1"/>
</dbReference>
<dbReference type="InterPro" id="IPR014876">
    <property type="entry name" value="DEK_C"/>
</dbReference>
<sequence length="379" mass="40832">MCRAYDLTLCVPALSSPPVARSPSPPLIFIFPPAPRVPLTPSCSLDAWTTQASILSQADRSSVSAKAVRRALQAKYPHLDVKAHKGEIDDLTTRLFTAGGDGDDEQVQEHQASPESETKPKLPSFHKLKRSRSPSVDGGSLAEPASSPAFALASTSKAKTEEDDEAMARRLQAEFAAQQAGGRTTRNGATSSASKKRAAGGKKKKSKAHVSDDDDSDAGGGAASKKKKRKTNSHTGFNKLHFLSPELAAVCGEEVASRPRVTKLMWRYIKANDLQDPKKKTDILPDETLHRVLPFTRINSFTMAKHISPHLFEFDPEQHSHLIPPPSDDEAAGTVASDSDAKDSKPKVPRAPMADKAGVRGSGRGLSKEEIDTEDEESD</sequence>
<organism evidence="3 4">
    <name type="scientific">Rhodotorula diobovata</name>
    <dbReference type="NCBI Taxonomy" id="5288"/>
    <lineage>
        <taxon>Eukaryota</taxon>
        <taxon>Fungi</taxon>
        <taxon>Dikarya</taxon>
        <taxon>Basidiomycota</taxon>
        <taxon>Pucciniomycotina</taxon>
        <taxon>Microbotryomycetes</taxon>
        <taxon>Sporidiobolales</taxon>
        <taxon>Sporidiobolaceae</taxon>
        <taxon>Rhodotorula</taxon>
    </lineage>
</organism>
<feature type="region of interest" description="Disordered" evidence="1">
    <location>
        <begin position="94"/>
        <end position="233"/>
    </location>
</feature>
<dbReference type="Pfam" id="PF02201">
    <property type="entry name" value="SWIB"/>
    <property type="match status" value="1"/>
</dbReference>
<evidence type="ECO:0000256" key="1">
    <source>
        <dbReference type="SAM" id="MobiDB-lite"/>
    </source>
</evidence>